<dbReference type="GO" id="GO:0008270">
    <property type="term" value="F:zinc ion binding"/>
    <property type="evidence" value="ECO:0007669"/>
    <property type="project" value="UniProtKB-KW"/>
</dbReference>
<feature type="region of interest" description="Disordered" evidence="4">
    <location>
        <begin position="57"/>
        <end position="199"/>
    </location>
</feature>
<keyword evidence="3" id="KW-0862">Zinc</keyword>
<feature type="domain" description="CW-type" evidence="5">
    <location>
        <begin position="976"/>
        <end position="1029"/>
    </location>
</feature>
<feature type="compositionally biased region" description="Basic and acidic residues" evidence="4">
    <location>
        <begin position="633"/>
        <end position="648"/>
    </location>
</feature>
<feature type="compositionally biased region" description="Polar residues" evidence="4">
    <location>
        <begin position="691"/>
        <end position="705"/>
    </location>
</feature>
<keyword evidence="1" id="KW-0479">Metal-binding</keyword>
<dbReference type="Proteomes" id="UP001530315">
    <property type="component" value="Unassembled WGS sequence"/>
</dbReference>
<feature type="compositionally biased region" description="Polar residues" evidence="4">
    <location>
        <begin position="434"/>
        <end position="450"/>
    </location>
</feature>
<dbReference type="Pfam" id="PF07496">
    <property type="entry name" value="zf-CW"/>
    <property type="match status" value="2"/>
</dbReference>
<dbReference type="PROSITE" id="PS51050">
    <property type="entry name" value="ZF_CW"/>
    <property type="match status" value="2"/>
</dbReference>
<dbReference type="Gene3D" id="3.30.40.100">
    <property type="match status" value="2"/>
</dbReference>
<evidence type="ECO:0000256" key="3">
    <source>
        <dbReference type="ARBA" id="ARBA00022833"/>
    </source>
</evidence>
<feature type="compositionally biased region" description="Basic residues" evidence="4">
    <location>
        <begin position="190"/>
        <end position="199"/>
    </location>
</feature>
<feature type="compositionally biased region" description="Low complexity" evidence="4">
    <location>
        <begin position="367"/>
        <end position="385"/>
    </location>
</feature>
<feature type="region of interest" description="Disordered" evidence="4">
    <location>
        <begin position="883"/>
        <end position="921"/>
    </location>
</feature>
<evidence type="ECO:0000256" key="2">
    <source>
        <dbReference type="ARBA" id="ARBA00022771"/>
    </source>
</evidence>
<reference evidence="6 7" key="1">
    <citation type="submission" date="2024-10" db="EMBL/GenBank/DDBJ databases">
        <title>Updated reference genomes for cyclostephanoid diatoms.</title>
        <authorList>
            <person name="Roberts W.R."/>
            <person name="Alverson A.J."/>
        </authorList>
    </citation>
    <scope>NUCLEOTIDE SEQUENCE [LARGE SCALE GENOMIC DNA]</scope>
    <source>
        <strain evidence="6 7">AJA276-08</strain>
    </source>
</reference>
<evidence type="ECO:0000259" key="5">
    <source>
        <dbReference type="PROSITE" id="PS51050"/>
    </source>
</evidence>
<dbReference type="EMBL" id="JALLAZ020001720">
    <property type="protein sequence ID" value="KAL3766822.1"/>
    <property type="molecule type" value="Genomic_DNA"/>
</dbReference>
<feature type="compositionally biased region" description="Acidic residues" evidence="4">
    <location>
        <begin position="619"/>
        <end position="631"/>
    </location>
</feature>
<evidence type="ECO:0000256" key="4">
    <source>
        <dbReference type="SAM" id="MobiDB-lite"/>
    </source>
</evidence>
<keyword evidence="7" id="KW-1185">Reference proteome</keyword>
<name>A0ABD3MX36_9STRA</name>
<evidence type="ECO:0000313" key="6">
    <source>
        <dbReference type="EMBL" id="KAL3766822.1"/>
    </source>
</evidence>
<proteinExistence type="predicted"/>
<dbReference type="AlphaFoldDB" id="A0ABD3MX36"/>
<dbReference type="PANTHER" id="PTHR15999">
    <property type="entry name" value="ZINC FINGER CW-TYPE PWWP DOMAIN PROTEIN 1"/>
    <property type="match status" value="1"/>
</dbReference>
<comment type="caution">
    <text evidence="6">The sequence shown here is derived from an EMBL/GenBank/DDBJ whole genome shotgun (WGS) entry which is preliminary data.</text>
</comment>
<gene>
    <name evidence="6" type="ORF">ACHAW5_009714</name>
</gene>
<feature type="compositionally biased region" description="Basic and acidic residues" evidence="4">
    <location>
        <begin position="800"/>
        <end position="810"/>
    </location>
</feature>
<feature type="compositionally biased region" description="Basic and acidic residues" evidence="4">
    <location>
        <begin position="133"/>
        <end position="143"/>
    </location>
</feature>
<organism evidence="6 7">
    <name type="scientific">Stephanodiscus triporus</name>
    <dbReference type="NCBI Taxonomy" id="2934178"/>
    <lineage>
        <taxon>Eukaryota</taxon>
        <taxon>Sar</taxon>
        <taxon>Stramenopiles</taxon>
        <taxon>Ochrophyta</taxon>
        <taxon>Bacillariophyta</taxon>
        <taxon>Coscinodiscophyceae</taxon>
        <taxon>Thalassiosirophycidae</taxon>
        <taxon>Stephanodiscales</taxon>
        <taxon>Stephanodiscaceae</taxon>
        <taxon>Stephanodiscus</taxon>
    </lineage>
</organism>
<dbReference type="InterPro" id="IPR042778">
    <property type="entry name" value="ZCWPW1/ZCWPW2"/>
</dbReference>
<protein>
    <recommendedName>
        <fullName evidence="5">CW-type domain-containing protein</fullName>
    </recommendedName>
</protein>
<accession>A0ABD3MX36</accession>
<feature type="compositionally biased region" description="Basic and acidic residues" evidence="4">
    <location>
        <begin position="713"/>
        <end position="729"/>
    </location>
</feature>
<feature type="region of interest" description="Disordered" evidence="4">
    <location>
        <begin position="250"/>
        <end position="336"/>
    </location>
</feature>
<feature type="region of interest" description="Disordered" evidence="4">
    <location>
        <begin position="364"/>
        <end position="812"/>
    </location>
</feature>
<keyword evidence="2" id="KW-0863">Zinc-finger</keyword>
<feature type="compositionally biased region" description="Basic residues" evidence="4">
    <location>
        <begin position="119"/>
        <end position="132"/>
    </location>
</feature>
<dbReference type="Gene3D" id="2.30.30.140">
    <property type="match status" value="1"/>
</dbReference>
<evidence type="ECO:0000256" key="1">
    <source>
        <dbReference type="ARBA" id="ARBA00022723"/>
    </source>
</evidence>
<feature type="compositionally biased region" description="Basic and acidic residues" evidence="4">
    <location>
        <begin position="65"/>
        <end position="86"/>
    </location>
</feature>
<feature type="compositionally biased region" description="Basic residues" evidence="4">
    <location>
        <begin position="657"/>
        <end position="671"/>
    </location>
</feature>
<dbReference type="PANTHER" id="PTHR15999:SF2">
    <property type="entry name" value="ZINC FINGER CW-TYPE PWWP DOMAIN PROTEIN 1"/>
    <property type="match status" value="1"/>
</dbReference>
<feature type="region of interest" description="Disordered" evidence="4">
    <location>
        <begin position="935"/>
        <end position="980"/>
    </location>
</feature>
<feature type="compositionally biased region" description="Basic and acidic residues" evidence="4">
    <location>
        <begin position="908"/>
        <end position="921"/>
    </location>
</feature>
<feature type="domain" description="CW-type" evidence="5">
    <location>
        <begin position="807"/>
        <end position="860"/>
    </location>
</feature>
<feature type="compositionally biased region" description="Basic and acidic residues" evidence="4">
    <location>
        <begin position="423"/>
        <end position="433"/>
    </location>
</feature>
<feature type="compositionally biased region" description="Basic and acidic residues" evidence="4">
    <location>
        <begin position="108"/>
        <end position="118"/>
    </location>
</feature>
<evidence type="ECO:0000313" key="7">
    <source>
        <dbReference type="Proteomes" id="UP001530315"/>
    </source>
</evidence>
<sequence>MSTKSQRREVHPGLRVKVRFVKKANVNGRKTRKLKWYGGVVYSVSNGGRRIKVHYDDGTNEASDFPDKDIIIDDRNNGRHRERGGGDEIIIAAPKRSDSQSGGGGAVFDDRAGGNETRKSKKKKKKKKRKRERLAAAKGEGEGGRPTSPYDNIDVGREVASSFDAMDGGREGEEGNAKNDDTSVINLDKKNKKKKKKKEAAKLLLKVSMKDKRMDSLSDMSIGSTDGGSGKVTEITKVANDGMTPLRCEYLVHGNSSSDEEGEEKDGEVVESKSSPFGLEGTDPSKNENEEDISCAQSNRYSPKIKEGKLPVGGGLQSKEMREGGHHAVKPGSSAQLKYVNKPQDEGLSDEAYTKSNQAAVANASDPPYAANCPPNAARSSSSSSGMDVADTVVIHTSSTSENEKTIGTADALVNVKLPSHAGVDELRSKQEPKQVTTMQEEQDETLSTTGKEESKKENISTPGTAGGGADIPPPPPPAAEAAMTANAEEHAQHNPKTVLTAQPPELKKKRGPLSIRIGLPGAKRKKQMEEEMKLKQQVHSAADGASTETPSSFIIEPNKKRQKISTHVLGDNERIGDGSINDKLMKDSDTSLSAPARSLDIISSKGKESYDNSISDGEIQEDGEIDENDTASDMKKTSETIHEDTSKIESSPPAPKKPKLVIKLNTKKRKQQQESKADEEAAPFLVGDNEFQQNADRVEFSNTAMEIVPPAERLKEGAADSMVDDRNRAVGAISPRSDDDRSNNGKMPNSTGSSASTSPVLPESGSAGDDGNAYSMARSGRKAAKRAAEKIAVKKHKPKKEEKHKKAEEDPWVQCDRCHKWRHLPGTVNLDSLPENWFCELNIYDPKRNSCEADEQTSKEVAKEKKRAKKLAIKKLQFEHAQAVAEEVQEETKPKNKMGGRSTSPKNDSDKETEFIVPDEKSVLMDSIDAKGKSITDVDDDADTTLPFKSKAKRGRPRRDDKEKHDKNKDEPVDEPKKQEWVQCEKCEKWRRLPPRISAEDLPDVWYCSMNTWDIHLATCTAIEDKHEASPARTAQYSEQSQIPTSFASSSKLSYRNLIFGSGRRQKKISERMRAQESLFSTQEQNDADMGIPPTVAYANSKVFFNKNLHKANSFDDEGAPPPTSIFDILSYSRVWQELNNNASTFHAQNIAHANG</sequence>
<dbReference type="InterPro" id="IPR011124">
    <property type="entry name" value="Znf_CW"/>
</dbReference>
<feature type="compositionally biased region" description="Basic and acidic residues" evidence="4">
    <location>
        <begin position="167"/>
        <end position="181"/>
    </location>
</feature>
<feature type="compositionally biased region" description="Polar residues" evidence="4">
    <location>
        <begin position="745"/>
        <end position="760"/>
    </location>
</feature>
<feature type="compositionally biased region" description="Basic and acidic residues" evidence="4">
    <location>
        <begin position="959"/>
        <end position="980"/>
    </location>
</feature>